<protein>
    <submittedName>
        <fullName evidence="2">Uncharacterized protein</fullName>
    </submittedName>
</protein>
<feature type="region of interest" description="Disordered" evidence="1">
    <location>
        <begin position="1"/>
        <end position="28"/>
    </location>
</feature>
<accession>A0AAP0E8I6</accession>
<feature type="compositionally biased region" description="Basic and acidic residues" evidence="1">
    <location>
        <begin position="1"/>
        <end position="15"/>
    </location>
</feature>
<evidence type="ECO:0000256" key="1">
    <source>
        <dbReference type="SAM" id="MobiDB-lite"/>
    </source>
</evidence>
<evidence type="ECO:0000313" key="2">
    <source>
        <dbReference type="EMBL" id="KAK9088609.1"/>
    </source>
</evidence>
<keyword evidence="3" id="KW-1185">Reference proteome</keyword>
<feature type="region of interest" description="Disordered" evidence="1">
    <location>
        <begin position="40"/>
        <end position="75"/>
    </location>
</feature>
<comment type="caution">
    <text evidence="2">The sequence shown here is derived from an EMBL/GenBank/DDBJ whole genome shotgun (WGS) entry which is preliminary data.</text>
</comment>
<gene>
    <name evidence="2" type="ORF">Scep_027691</name>
</gene>
<dbReference type="EMBL" id="JBBNAG010000012">
    <property type="protein sequence ID" value="KAK9088609.1"/>
    <property type="molecule type" value="Genomic_DNA"/>
</dbReference>
<name>A0AAP0E8I6_9MAGN</name>
<proteinExistence type="predicted"/>
<reference evidence="2 3" key="1">
    <citation type="submission" date="2024-01" db="EMBL/GenBank/DDBJ databases">
        <title>Genome assemblies of Stephania.</title>
        <authorList>
            <person name="Yang L."/>
        </authorList>
    </citation>
    <scope>NUCLEOTIDE SEQUENCE [LARGE SCALE GENOMIC DNA]</scope>
    <source>
        <strain evidence="2">JXDWG</strain>
        <tissue evidence="2">Leaf</tissue>
    </source>
</reference>
<sequence>MRARRDSDHKRRDGADGADDGAARTKWTTRMRQRLQLVGVRQKDAQQRGAGAPMGTKKGERGAALERQAATQQRQQLDMALLARKREGKRR</sequence>
<evidence type="ECO:0000313" key="3">
    <source>
        <dbReference type="Proteomes" id="UP001419268"/>
    </source>
</evidence>
<dbReference type="AlphaFoldDB" id="A0AAP0E8I6"/>
<organism evidence="2 3">
    <name type="scientific">Stephania cephalantha</name>
    <dbReference type="NCBI Taxonomy" id="152367"/>
    <lineage>
        <taxon>Eukaryota</taxon>
        <taxon>Viridiplantae</taxon>
        <taxon>Streptophyta</taxon>
        <taxon>Embryophyta</taxon>
        <taxon>Tracheophyta</taxon>
        <taxon>Spermatophyta</taxon>
        <taxon>Magnoliopsida</taxon>
        <taxon>Ranunculales</taxon>
        <taxon>Menispermaceae</taxon>
        <taxon>Menispermoideae</taxon>
        <taxon>Cissampelideae</taxon>
        <taxon>Stephania</taxon>
    </lineage>
</organism>
<dbReference type="Proteomes" id="UP001419268">
    <property type="component" value="Unassembled WGS sequence"/>
</dbReference>